<dbReference type="GO" id="GO:0005978">
    <property type="term" value="P:glycogen biosynthetic process"/>
    <property type="evidence" value="ECO:0007669"/>
    <property type="project" value="UniProtKB-UniRule"/>
</dbReference>
<dbReference type="HAMAP" id="MF_00484">
    <property type="entry name" value="Glycogen_synth"/>
    <property type="match status" value="1"/>
</dbReference>
<dbReference type="Pfam" id="PF08323">
    <property type="entry name" value="Glyco_transf_5"/>
    <property type="match status" value="1"/>
</dbReference>
<comment type="function">
    <text evidence="2 7">Synthesizes alpha-1,4-glucan chains using ADP-glucose.</text>
</comment>
<name>A0A2M7B5C6_9BACT</name>
<evidence type="ECO:0000313" key="11">
    <source>
        <dbReference type="Proteomes" id="UP000228949"/>
    </source>
</evidence>
<sequence length="497" mass="56545">MIFKKKHCLKILFVAPEAAPFVKVGGLGEVMYSLPKALRALGHDARVMIPRYATLDTAKFPLQLEVADLKPAPDSNDPYGLFVSNVLKYDENGKTIAYFLENMEYYEKRANTYGYGDDAVRWALLSRGVLEFLRRSSWRPDIVVASDWQTGLIPNYIHQEHKNDPVLSQIATVFSIHNLFYQGVFDHRMVSEMDYDSGQSEIPSLDDPRLLKLNFMRRGIMHADLINTVSPTYAQEITAPEYGELLNELLAERRSRLFGVLNGIDCESYNPETDSVLDFKYSVKNLNKRRKNKSLLRKKFGLAETKDIPLLCIISRLTDQKGFGLLFDAAKPLLKNFNFQLIVLGGGDEIFVNFFQSLINENPNRVAGHFTYDEALPRLILGSADVILIPSKFEPSGLTQMEAMRYGVVPLVRKTGGLADSVIDYDAAKQTGAGFVFEPFDSYAFYGAVVRALETYKYPKFWEGIQKRAMSMDFSWFHSAKEYVKLFEKAIGFHKER</sequence>
<dbReference type="GO" id="GO:0009011">
    <property type="term" value="F:alpha-1,4-glucan glucosyltransferase (ADP-glucose donor) activity"/>
    <property type="evidence" value="ECO:0007669"/>
    <property type="project" value="UniProtKB-UniRule"/>
</dbReference>
<dbReference type="InterPro" id="IPR013534">
    <property type="entry name" value="Starch_synth_cat_dom"/>
</dbReference>
<dbReference type="InterPro" id="IPR001296">
    <property type="entry name" value="Glyco_trans_1"/>
</dbReference>
<dbReference type="NCBIfam" id="TIGR02095">
    <property type="entry name" value="glgA"/>
    <property type="match status" value="1"/>
</dbReference>
<dbReference type="Pfam" id="PF00534">
    <property type="entry name" value="Glycos_transf_1"/>
    <property type="match status" value="1"/>
</dbReference>
<keyword evidence="4 7" id="KW-0328">Glycosyltransferase</keyword>
<dbReference type="EMBL" id="PEVJ01000049">
    <property type="protein sequence ID" value="PIU98321.1"/>
    <property type="molecule type" value="Genomic_DNA"/>
</dbReference>
<evidence type="ECO:0000256" key="3">
    <source>
        <dbReference type="ARBA" id="ARBA00010281"/>
    </source>
</evidence>
<comment type="pathway">
    <text evidence="7">Glycan biosynthesis; glycogen biosynthesis.</text>
</comment>
<reference evidence="11" key="1">
    <citation type="submission" date="2017-09" db="EMBL/GenBank/DDBJ databases">
        <title>Depth-based differentiation of microbial function through sediment-hosted aquifers and enrichment of novel symbionts in the deep terrestrial subsurface.</title>
        <authorList>
            <person name="Probst A.J."/>
            <person name="Ladd B."/>
            <person name="Jarett J.K."/>
            <person name="Geller-Mcgrath D.E."/>
            <person name="Sieber C.M.K."/>
            <person name="Emerson J.B."/>
            <person name="Anantharaman K."/>
            <person name="Thomas B.C."/>
            <person name="Malmstrom R."/>
            <person name="Stieglmeier M."/>
            <person name="Klingl A."/>
            <person name="Woyke T."/>
            <person name="Ryan C.M."/>
            <person name="Banfield J.F."/>
        </authorList>
    </citation>
    <scope>NUCLEOTIDE SEQUENCE [LARGE SCALE GENOMIC DNA]</scope>
</reference>
<organism evidence="10 11">
    <name type="scientific">Candidatus Wolfebacteria bacterium CG03_land_8_20_14_0_80_40_12</name>
    <dbReference type="NCBI Taxonomy" id="1975069"/>
    <lineage>
        <taxon>Bacteria</taxon>
        <taxon>Candidatus Wolfeibacteriota</taxon>
    </lineage>
</organism>
<dbReference type="InterPro" id="IPR011835">
    <property type="entry name" value="GS/SS"/>
</dbReference>
<evidence type="ECO:0000259" key="9">
    <source>
        <dbReference type="Pfam" id="PF08323"/>
    </source>
</evidence>
<keyword evidence="6 7" id="KW-0320">Glycogen biosynthesis</keyword>
<keyword evidence="5 7" id="KW-0808">Transferase</keyword>
<accession>A0A2M7B5C6</accession>
<comment type="similarity">
    <text evidence="3 7">Belongs to the glycosyltransferase 1 family. Bacterial/plant glycogen synthase subfamily.</text>
</comment>
<comment type="catalytic activity">
    <reaction evidence="1 7">
        <text>[(1-&gt;4)-alpha-D-glucosyl](n) + ADP-alpha-D-glucose = [(1-&gt;4)-alpha-D-glucosyl](n+1) + ADP + H(+)</text>
        <dbReference type="Rhea" id="RHEA:18189"/>
        <dbReference type="Rhea" id="RHEA-COMP:9584"/>
        <dbReference type="Rhea" id="RHEA-COMP:9587"/>
        <dbReference type="ChEBI" id="CHEBI:15378"/>
        <dbReference type="ChEBI" id="CHEBI:15444"/>
        <dbReference type="ChEBI" id="CHEBI:57498"/>
        <dbReference type="ChEBI" id="CHEBI:456216"/>
        <dbReference type="EC" id="2.4.1.21"/>
    </reaction>
</comment>
<evidence type="ECO:0000256" key="1">
    <source>
        <dbReference type="ARBA" id="ARBA00001478"/>
    </source>
</evidence>
<dbReference type="SUPFAM" id="SSF53756">
    <property type="entry name" value="UDP-Glycosyltransferase/glycogen phosphorylase"/>
    <property type="match status" value="1"/>
</dbReference>
<evidence type="ECO:0000256" key="6">
    <source>
        <dbReference type="ARBA" id="ARBA00023056"/>
    </source>
</evidence>
<dbReference type="GO" id="GO:0004373">
    <property type="term" value="F:alpha-1,4-glucan glucosyltransferase (UDP-glucose donor) activity"/>
    <property type="evidence" value="ECO:0007669"/>
    <property type="project" value="InterPro"/>
</dbReference>
<evidence type="ECO:0000313" key="10">
    <source>
        <dbReference type="EMBL" id="PIU98321.1"/>
    </source>
</evidence>
<dbReference type="PANTHER" id="PTHR45825">
    <property type="entry name" value="GRANULE-BOUND STARCH SYNTHASE 1, CHLOROPLASTIC/AMYLOPLASTIC"/>
    <property type="match status" value="1"/>
</dbReference>
<gene>
    <name evidence="7" type="primary">glgA</name>
    <name evidence="10" type="ORF">COS61_02015</name>
</gene>
<evidence type="ECO:0000256" key="2">
    <source>
        <dbReference type="ARBA" id="ARBA00002764"/>
    </source>
</evidence>
<proteinExistence type="inferred from homology"/>
<dbReference type="UniPathway" id="UPA00164"/>
<evidence type="ECO:0000256" key="4">
    <source>
        <dbReference type="ARBA" id="ARBA00022676"/>
    </source>
</evidence>
<dbReference type="CDD" id="cd03791">
    <property type="entry name" value="GT5_Glycogen_synthase_DULL1-like"/>
    <property type="match status" value="1"/>
</dbReference>
<feature type="domain" description="Starch synthase catalytic" evidence="9">
    <location>
        <begin position="10"/>
        <end position="251"/>
    </location>
</feature>
<comment type="caution">
    <text evidence="10">The sequence shown here is derived from an EMBL/GenBank/DDBJ whole genome shotgun (WGS) entry which is preliminary data.</text>
</comment>
<evidence type="ECO:0000256" key="7">
    <source>
        <dbReference type="HAMAP-Rule" id="MF_00484"/>
    </source>
</evidence>
<dbReference type="Gene3D" id="3.40.50.2000">
    <property type="entry name" value="Glycogen Phosphorylase B"/>
    <property type="match status" value="2"/>
</dbReference>
<dbReference type="EC" id="2.4.1.21" evidence="7"/>
<evidence type="ECO:0000259" key="8">
    <source>
        <dbReference type="Pfam" id="PF00534"/>
    </source>
</evidence>
<evidence type="ECO:0000256" key="5">
    <source>
        <dbReference type="ARBA" id="ARBA00022679"/>
    </source>
</evidence>
<feature type="binding site" evidence="7">
    <location>
        <position position="23"/>
    </location>
    <ligand>
        <name>ADP-alpha-D-glucose</name>
        <dbReference type="ChEBI" id="CHEBI:57498"/>
    </ligand>
</feature>
<protein>
    <recommendedName>
        <fullName evidence="7">Glycogen synthase</fullName>
        <ecNumber evidence="7">2.4.1.21</ecNumber>
    </recommendedName>
    <alternativeName>
        <fullName evidence="7">Starch [bacterial glycogen] synthase</fullName>
    </alternativeName>
</protein>
<dbReference type="AlphaFoldDB" id="A0A2M7B5C6"/>
<dbReference type="PANTHER" id="PTHR45825:SF11">
    <property type="entry name" value="ALPHA AMYLASE DOMAIN-CONTAINING PROTEIN"/>
    <property type="match status" value="1"/>
</dbReference>
<feature type="domain" description="Glycosyl transferase family 1" evidence="8">
    <location>
        <begin position="300"/>
        <end position="459"/>
    </location>
</feature>
<dbReference type="Proteomes" id="UP000228949">
    <property type="component" value="Unassembled WGS sequence"/>
</dbReference>